<gene>
    <name evidence="2" type="ORF">MQE36_02150</name>
</gene>
<keyword evidence="1" id="KW-1133">Transmembrane helix</keyword>
<dbReference type="Pfam" id="PF04020">
    <property type="entry name" value="Phage_holin_4_2"/>
    <property type="match status" value="1"/>
</dbReference>
<sequence>MKLILRVLLTALAVVILAKILGGISVDSYATAIIVAVVLGLLNYIVKPILIIFTLPVTILTLGLFLLIINAIIIILADKLVSGFDVSNIWWALLFSLLLSFLQSILFSILKEDK</sequence>
<dbReference type="PANTHER" id="PTHR37309">
    <property type="entry name" value="SLR0284 PROTEIN"/>
    <property type="match status" value="1"/>
</dbReference>
<dbReference type="RefSeq" id="WP_242937560.1">
    <property type="nucleotide sequence ID" value="NZ_CP094326.1"/>
</dbReference>
<evidence type="ECO:0000256" key="1">
    <source>
        <dbReference type="SAM" id="Phobius"/>
    </source>
</evidence>
<dbReference type="EMBL" id="CP094326">
    <property type="protein sequence ID" value="UNY99160.1"/>
    <property type="molecule type" value="Genomic_DNA"/>
</dbReference>
<feature type="transmembrane region" description="Helical" evidence="1">
    <location>
        <begin position="53"/>
        <end position="77"/>
    </location>
</feature>
<name>A0ABY3YNG8_9FLAO</name>
<feature type="transmembrane region" description="Helical" evidence="1">
    <location>
        <begin position="89"/>
        <end position="110"/>
    </location>
</feature>
<keyword evidence="1" id="KW-0472">Membrane</keyword>
<protein>
    <submittedName>
        <fullName evidence="2">Phage holin family protein</fullName>
    </submittedName>
</protein>
<dbReference type="Proteomes" id="UP000829476">
    <property type="component" value="Chromosome"/>
</dbReference>
<dbReference type="InterPro" id="IPR007165">
    <property type="entry name" value="Phage_holin_4_2"/>
</dbReference>
<dbReference type="PANTHER" id="PTHR37309:SF1">
    <property type="entry name" value="SLR0284 PROTEIN"/>
    <property type="match status" value="1"/>
</dbReference>
<keyword evidence="3" id="KW-1185">Reference proteome</keyword>
<reference evidence="2 3" key="1">
    <citation type="journal article" date="2018" name="Int. J. Syst. Evol. Microbiol.">
        <title>Zhouia spongiae sp. nov., isolated from a marine sponge.</title>
        <authorList>
            <person name="Zhuang L."/>
            <person name="Lin B."/>
            <person name="Qin F."/>
            <person name="Luo L."/>
        </authorList>
    </citation>
    <scope>NUCLEOTIDE SEQUENCE [LARGE SCALE GENOMIC DNA]</scope>
    <source>
        <strain evidence="2 3">HN-Y44</strain>
    </source>
</reference>
<keyword evidence="1" id="KW-0812">Transmembrane</keyword>
<proteinExistence type="predicted"/>
<organism evidence="2 3">
    <name type="scientific">Zhouia spongiae</name>
    <dbReference type="NCBI Taxonomy" id="2202721"/>
    <lineage>
        <taxon>Bacteria</taxon>
        <taxon>Pseudomonadati</taxon>
        <taxon>Bacteroidota</taxon>
        <taxon>Flavobacteriia</taxon>
        <taxon>Flavobacteriales</taxon>
        <taxon>Flavobacteriaceae</taxon>
        <taxon>Zhouia</taxon>
    </lineage>
</organism>
<feature type="transmembrane region" description="Helical" evidence="1">
    <location>
        <begin position="28"/>
        <end position="46"/>
    </location>
</feature>
<evidence type="ECO:0000313" key="2">
    <source>
        <dbReference type="EMBL" id="UNY99160.1"/>
    </source>
</evidence>
<evidence type="ECO:0000313" key="3">
    <source>
        <dbReference type="Proteomes" id="UP000829476"/>
    </source>
</evidence>
<accession>A0ABY3YNG8</accession>